<dbReference type="Pfam" id="PF01867">
    <property type="entry name" value="Cas_Cas1"/>
    <property type="match status" value="1"/>
</dbReference>
<feature type="binding site" evidence="10">
    <location>
        <position position="206"/>
    </location>
    <ligand>
        <name>Mn(2+)</name>
        <dbReference type="ChEBI" id="CHEBI:29035"/>
    </ligand>
</feature>
<protein>
    <recommendedName>
        <fullName evidence="10">CRISPR-associated endonuclease Cas1</fullName>
        <ecNumber evidence="10">3.1.-.-</ecNumber>
    </recommendedName>
</protein>
<dbReference type="Proteomes" id="UP000189674">
    <property type="component" value="Chromosome"/>
</dbReference>
<evidence type="ECO:0000256" key="3">
    <source>
        <dbReference type="ARBA" id="ARBA00022759"/>
    </source>
</evidence>
<keyword evidence="6 10" id="KW-0051">Antiviral defense</keyword>
<dbReference type="InterPro" id="IPR019855">
    <property type="entry name" value="CRISPR-assoc_Cas1_NMENI"/>
</dbReference>
<evidence type="ECO:0000256" key="2">
    <source>
        <dbReference type="ARBA" id="ARBA00022723"/>
    </source>
</evidence>
<keyword evidence="7 10" id="KW-0238">DNA-binding</keyword>
<evidence type="ECO:0000313" key="12">
    <source>
        <dbReference type="Proteomes" id="UP000189674"/>
    </source>
</evidence>
<dbReference type="GO" id="GO:0016787">
    <property type="term" value="F:hydrolase activity"/>
    <property type="evidence" value="ECO:0007669"/>
    <property type="project" value="UniProtKB-KW"/>
</dbReference>
<dbReference type="InterPro" id="IPR050646">
    <property type="entry name" value="Cas1"/>
</dbReference>
<evidence type="ECO:0000256" key="4">
    <source>
        <dbReference type="ARBA" id="ARBA00022801"/>
    </source>
</evidence>
<dbReference type="RefSeq" id="WP_169852959.1">
    <property type="nucleotide sequence ID" value="NZ_CP019791.1"/>
</dbReference>
<dbReference type="KEGG" id="alus:STSP2_00799"/>
<organism evidence="11 12">
    <name type="scientific">Anaerohalosphaera lusitana</name>
    <dbReference type="NCBI Taxonomy" id="1936003"/>
    <lineage>
        <taxon>Bacteria</taxon>
        <taxon>Pseudomonadati</taxon>
        <taxon>Planctomycetota</taxon>
        <taxon>Phycisphaerae</taxon>
        <taxon>Sedimentisphaerales</taxon>
        <taxon>Anaerohalosphaeraceae</taxon>
        <taxon>Anaerohalosphaera</taxon>
    </lineage>
</organism>
<evidence type="ECO:0000313" key="11">
    <source>
        <dbReference type="EMBL" id="AQT67651.1"/>
    </source>
</evidence>
<dbReference type="AlphaFoldDB" id="A0A1U9NIA4"/>
<dbReference type="GO" id="GO:0043571">
    <property type="term" value="P:maintenance of CRISPR repeat elements"/>
    <property type="evidence" value="ECO:0007669"/>
    <property type="project" value="UniProtKB-UniRule"/>
</dbReference>
<comment type="function">
    <text evidence="10">CRISPR (clustered regularly interspaced short palindromic repeat), is an adaptive immune system that provides protection against mobile genetic elements (viruses, transposable elements and conjugative plasmids). CRISPR clusters contain spacers, sequences complementary to antecedent mobile elements, and target invading nucleic acids. CRISPR clusters are transcribed and processed into CRISPR RNA (crRNA). Acts as a dsDNA endonuclease. Involved in the integration of spacer DNA into the CRISPR cassette.</text>
</comment>
<keyword evidence="4 10" id="KW-0378">Hydrolase</keyword>
<gene>
    <name evidence="10 11" type="primary">cas1</name>
    <name evidence="11" type="ORF">STSP2_00799</name>
</gene>
<dbReference type="InterPro" id="IPR042206">
    <property type="entry name" value="CRISPR-assoc_Cas1_C"/>
</dbReference>
<keyword evidence="2 10" id="KW-0479">Metal-binding</keyword>
<reference evidence="12" key="1">
    <citation type="submission" date="2017-02" db="EMBL/GenBank/DDBJ databases">
        <title>Comparative genomics and description of representatives of a novel lineage of planctomycetes thriving in anoxic sediments.</title>
        <authorList>
            <person name="Spring S."/>
            <person name="Bunk B."/>
            <person name="Sproer C."/>
        </authorList>
    </citation>
    <scope>NUCLEOTIDE SEQUENCE [LARGE SCALE GENOMIC DNA]</scope>
    <source>
        <strain evidence="12">ST-NAGAB-D1</strain>
    </source>
</reference>
<evidence type="ECO:0000256" key="6">
    <source>
        <dbReference type="ARBA" id="ARBA00023118"/>
    </source>
</evidence>
<keyword evidence="3 10" id="KW-0255">Endonuclease</keyword>
<feature type="binding site" evidence="10">
    <location>
        <position position="148"/>
    </location>
    <ligand>
        <name>Mn(2+)</name>
        <dbReference type="ChEBI" id="CHEBI:29035"/>
    </ligand>
</feature>
<dbReference type="PANTHER" id="PTHR34353">
    <property type="entry name" value="CRISPR-ASSOCIATED ENDONUCLEASE CAS1 1"/>
    <property type="match status" value="1"/>
</dbReference>
<dbReference type="Gene3D" id="1.20.120.920">
    <property type="entry name" value="CRISPR-associated endonuclease Cas1, C-terminal domain"/>
    <property type="match status" value="1"/>
</dbReference>
<evidence type="ECO:0000256" key="9">
    <source>
        <dbReference type="ARBA" id="ARBA00038592"/>
    </source>
</evidence>
<dbReference type="HAMAP" id="MF_01470">
    <property type="entry name" value="Cas1"/>
    <property type="match status" value="1"/>
</dbReference>
<keyword evidence="8 10" id="KW-0464">Manganese</keyword>
<feature type="binding site" evidence="10">
    <location>
        <position position="221"/>
    </location>
    <ligand>
        <name>Mn(2+)</name>
        <dbReference type="ChEBI" id="CHEBI:29035"/>
    </ligand>
</feature>
<name>A0A1U9NIA4_9BACT</name>
<keyword evidence="5 10" id="KW-0460">Magnesium</keyword>
<evidence type="ECO:0000256" key="8">
    <source>
        <dbReference type="ARBA" id="ARBA00023211"/>
    </source>
</evidence>
<dbReference type="EC" id="3.1.-.-" evidence="10"/>
<comment type="cofactor">
    <cofactor evidence="10">
        <name>Mg(2+)</name>
        <dbReference type="ChEBI" id="CHEBI:18420"/>
    </cofactor>
    <cofactor evidence="10">
        <name>Mn(2+)</name>
        <dbReference type="ChEBI" id="CHEBI:29035"/>
    </cofactor>
</comment>
<keyword evidence="1 10" id="KW-0540">Nuclease</keyword>
<dbReference type="EMBL" id="CP019791">
    <property type="protein sequence ID" value="AQT67651.1"/>
    <property type="molecule type" value="Genomic_DNA"/>
</dbReference>
<dbReference type="GO" id="GO:0051607">
    <property type="term" value="P:defense response to virus"/>
    <property type="evidence" value="ECO:0007669"/>
    <property type="project" value="UniProtKB-UniRule"/>
</dbReference>
<evidence type="ECO:0000256" key="1">
    <source>
        <dbReference type="ARBA" id="ARBA00022722"/>
    </source>
</evidence>
<proteinExistence type="inferred from homology"/>
<evidence type="ECO:0000256" key="7">
    <source>
        <dbReference type="ARBA" id="ARBA00023125"/>
    </source>
</evidence>
<dbReference type="GO" id="GO:0046872">
    <property type="term" value="F:metal ion binding"/>
    <property type="evidence" value="ECO:0007669"/>
    <property type="project" value="UniProtKB-UniRule"/>
</dbReference>
<dbReference type="STRING" id="1936003.STSP2_00799"/>
<accession>A0A1U9NIA4</accession>
<evidence type="ECO:0000256" key="5">
    <source>
        <dbReference type="ARBA" id="ARBA00022842"/>
    </source>
</evidence>
<dbReference type="NCBIfam" id="TIGR00287">
    <property type="entry name" value="cas1"/>
    <property type="match status" value="1"/>
</dbReference>
<keyword evidence="12" id="KW-1185">Reference proteome</keyword>
<comment type="similarity">
    <text evidence="10">Belongs to the CRISPR-associated endonuclease Cas1 family.</text>
</comment>
<evidence type="ECO:0000256" key="10">
    <source>
        <dbReference type="HAMAP-Rule" id="MF_01470"/>
    </source>
</evidence>
<dbReference type="InterPro" id="IPR002729">
    <property type="entry name" value="CRISPR-assoc_Cas1"/>
</dbReference>
<dbReference type="GO" id="GO:0004520">
    <property type="term" value="F:DNA endonuclease activity"/>
    <property type="evidence" value="ECO:0007669"/>
    <property type="project" value="InterPro"/>
</dbReference>
<dbReference type="NCBIfam" id="TIGR03639">
    <property type="entry name" value="cas1_NMENI"/>
    <property type="match status" value="1"/>
</dbReference>
<dbReference type="GO" id="GO:0003677">
    <property type="term" value="F:DNA binding"/>
    <property type="evidence" value="ECO:0007669"/>
    <property type="project" value="UniProtKB-KW"/>
</dbReference>
<comment type="subunit">
    <text evidence="9 10">Homodimer, forms a heterotetramer with a Cas2 homodimer.</text>
</comment>
<dbReference type="PANTHER" id="PTHR34353:SF2">
    <property type="entry name" value="CRISPR-ASSOCIATED ENDONUCLEASE CAS1 1"/>
    <property type="match status" value="1"/>
</dbReference>
<sequence length="298" mass="33613">MIKRVVEISSARRHLSIKHEQLVISEGRQECGRIPCEDMGVLLVDHPAVTYTHSVFTKLLECGCAVVLCNGKHHPVGMLLPIESNTLQCERFRNQIDAKKPVKKRLWQQIVRAKILHQAKVISEDELAVSALKGMAERVRSGDPDNVEAQASRRYWGVFAEGIKFKRERFGGPPNNMLNYGYTVMRAAVARSLCCAGLLPTLGIHHRNKYNAYCLADDLLEPFRGFVEARVRVMCNEFEEVEELTQEMKAELLEVLYEQVEIGGYKGPLMVGLHRTAASLQRVFAGEGKCLELPKIEI</sequence>